<evidence type="ECO:0000313" key="2">
    <source>
        <dbReference type="EMBL" id="OEJ14606.1"/>
    </source>
</evidence>
<dbReference type="RefSeq" id="WP_069726119.1">
    <property type="nucleotide sequence ID" value="NZ_MDCO01000009.1"/>
</dbReference>
<dbReference type="PROSITE" id="PS51257">
    <property type="entry name" value="PROKAR_LIPOPROTEIN"/>
    <property type="match status" value="1"/>
</dbReference>
<proteinExistence type="predicted"/>
<reference evidence="2 3" key="1">
    <citation type="submission" date="2016-08" db="EMBL/GenBank/DDBJ databases">
        <title>Characterization and recognition of Brachyspira hampsonii sp. nov., a novel intestinal spirochete that is pathogenic to pigs.</title>
        <authorList>
            <person name="Mirajkar N."/>
            <person name="La T."/>
            <person name="Phillips N."/>
            <person name="Hampson D."/>
            <person name="Gebhart C."/>
        </authorList>
    </citation>
    <scope>NUCLEOTIDE SEQUENCE [LARGE SCALE GENOMIC DNA]</scope>
    <source>
        <strain evidence="2 3">P280/1</strain>
    </source>
</reference>
<gene>
    <name evidence="2" type="ORF">BFL38_07110</name>
</gene>
<evidence type="ECO:0000313" key="3">
    <source>
        <dbReference type="Proteomes" id="UP000095247"/>
    </source>
</evidence>
<feature type="transmembrane region" description="Helical" evidence="1">
    <location>
        <begin position="12"/>
        <end position="28"/>
    </location>
</feature>
<accession>A0A1E5NEP4</accession>
<dbReference type="EMBL" id="MDCO01000009">
    <property type="protein sequence ID" value="OEJ14606.1"/>
    <property type="molecule type" value="Genomic_DNA"/>
</dbReference>
<dbReference type="Proteomes" id="UP000095247">
    <property type="component" value="Unassembled WGS sequence"/>
</dbReference>
<protein>
    <submittedName>
        <fullName evidence="2">Uncharacterized protein</fullName>
    </submittedName>
</protein>
<dbReference type="AlphaFoldDB" id="A0A1E5NEP4"/>
<comment type="caution">
    <text evidence="2">The sequence shown here is derived from an EMBL/GenBank/DDBJ whole genome shotgun (WGS) entry which is preliminary data.</text>
</comment>
<name>A0A1E5NEP4_9SPIR</name>
<organism evidence="2 3">
    <name type="scientific">Brachyspira hampsonii</name>
    <dbReference type="NCBI Taxonomy" id="1287055"/>
    <lineage>
        <taxon>Bacteria</taxon>
        <taxon>Pseudomonadati</taxon>
        <taxon>Spirochaetota</taxon>
        <taxon>Spirochaetia</taxon>
        <taxon>Brachyspirales</taxon>
        <taxon>Brachyspiraceae</taxon>
        <taxon>Brachyspira</taxon>
    </lineage>
</organism>
<keyword evidence="1" id="KW-1133">Transmembrane helix</keyword>
<keyword evidence="1" id="KW-0472">Membrane</keyword>
<evidence type="ECO:0000256" key="1">
    <source>
        <dbReference type="SAM" id="Phobius"/>
    </source>
</evidence>
<sequence>MKKNFINNNKKFYFLLLLLILVIVMIISCKKVNILSPTHIPPPTDFRIPEDSIPGHVDVTPMPAQNGEVFGSFSKKFKYQGKWYILAGYMYNYDPKSKTLTKTANNVLLEIDNNANINIYAKNVDYSIFSRLKNISVIENDKIIYEPDTCGSFFMSNISVLGDNIINSIVYDSTYYTSSDLFNWQTNGSADNVRYKMPTPNPNNPNESFQGGYGMGVSSFFQFKDYIYLMGLKETFYEQNPSGRRPVNAPSYTVSKNYYYRIHKSKDTSVGANWEKIDNTPWGERSGAENNYGYDIAIDKDKIYFTGGYRCYYEYDPSISKWRLRVEILRDDKRIWSSTDGVHWTLEPNSDAYKKAEKIDILDNTFKGLDKYLPNRIKTPEEPNWVKLDNGIYYKSDNTYSYKGIDGKGYYYPEPPYAEIDAAYKRGEEYFTVSETHLKGAGKNQFFAAREKPNEADSWKLITPIDYTDNLMVWQSGGEKVLLNINNKVIQLVDYYQIDIMLKSPPIQSYTTLLNYFREWAKKFREGYYDSFQGGFIIDIQTAMYYDARADMVEAYMKNYKEYIMPDDAITHYTVEFRY</sequence>
<keyword evidence="1" id="KW-0812">Transmembrane</keyword>